<evidence type="ECO:0008006" key="5">
    <source>
        <dbReference type="Google" id="ProtNLM"/>
    </source>
</evidence>
<gene>
    <name evidence="3" type="ORF">IWQ60_012106</name>
</gene>
<keyword evidence="4" id="KW-1185">Reference proteome</keyword>
<organism evidence="3 4">
    <name type="scientific">Tieghemiomyces parasiticus</name>
    <dbReference type="NCBI Taxonomy" id="78921"/>
    <lineage>
        <taxon>Eukaryota</taxon>
        <taxon>Fungi</taxon>
        <taxon>Fungi incertae sedis</taxon>
        <taxon>Zoopagomycota</taxon>
        <taxon>Kickxellomycotina</taxon>
        <taxon>Dimargaritomycetes</taxon>
        <taxon>Dimargaritales</taxon>
        <taxon>Dimargaritaceae</taxon>
        <taxon>Tieghemiomyces</taxon>
    </lineage>
</organism>
<dbReference type="AlphaFoldDB" id="A0A9W7ZIH1"/>
<evidence type="ECO:0000256" key="1">
    <source>
        <dbReference type="SAM" id="MobiDB-lite"/>
    </source>
</evidence>
<accession>A0A9W7ZIH1</accession>
<evidence type="ECO:0000256" key="2">
    <source>
        <dbReference type="SAM" id="SignalP"/>
    </source>
</evidence>
<proteinExistence type="predicted"/>
<evidence type="ECO:0000313" key="3">
    <source>
        <dbReference type="EMBL" id="KAJ1906353.1"/>
    </source>
</evidence>
<keyword evidence="2" id="KW-0732">Signal</keyword>
<comment type="caution">
    <text evidence="3">The sequence shown here is derived from an EMBL/GenBank/DDBJ whole genome shotgun (WGS) entry which is preliminary data.</text>
</comment>
<dbReference type="Proteomes" id="UP001150569">
    <property type="component" value="Unassembled WGS sequence"/>
</dbReference>
<feature type="region of interest" description="Disordered" evidence="1">
    <location>
        <begin position="126"/>
        <end position="168"/>
    </location>
</feature>
<name>A0A9W7ZIH1_9FUNG</name>
<feature type="compositionally biased region" description="Low complexity" evidence="1">
    <location>
        <begin position="126"/>
        <end position="160"/>
    </location>
</feature>
<reference evidence="3" key="1">
    <citation type="submission" date="2022-07" db="EMBL/GenBank/DDBJ databases">
        <title>Phylogenomic reconstructions and comparative analyses of Kickxellomycotina fungi.</title>
        <authorList>
            <person name="Reynolds N.K."/>
            <person name="Stajich J.E."/>
            <person name="Barry K."/>
            <person name="Grigoriev I.V."/>
            <person name="Crous P."/>
            <person name="Smith M.E."/>
        </authorList>
    </citation>
    <scope>NUCLEOTIDE SEQUENCE</scope>
    <source>
        <strain evidence="3">RSA 861</strain>
    </source>
</reference>
<dbReference type="EMBL" id="JANBPT010001607">
    <property type="protein sequence ID" value="KAJ1906353.1"/>
    <property type="molecule type" value="Genomic_DNA"/>
</dbReference>
<feature type="signal peptide" evidence="2">
    <location>
        <begin position="1"/>
        <end position="21"/>
    </location>
</feature>
<sequence length="196" mass="19692">MQFSAALIATVAVLASTAVQADLTSAQVECLQSKSCTDNPSSCLTKCFNVSNQQLEVVTNCFADCRVNNYDTECSQGCTDMAEQFLGASLDDINSILDETLAASDSSSSSESDTATVSASKSASATSSAQSSRATSASSSASSVSAQSKSASATKSATASNTLDSFDDSDSAAPSLSVAAATLFSLSAAAALAVLY</sequence>
<protein>
    <recommendedName>
        <fullName evidence="5">Extracellular membrane protein CFEM domain-containing protein</fullName>
    </recommendedName>
</protein>
<feature type="chain" id="PRO_5040867445" description="Extracellular membrane protein CFEM domain-containing protein" evidence="2">
    <location>
        <begin position="22"/>
        <end position="196"/>
    </location>
</feature>
<evidence type="ECO:0000313" key="4">
    <source>
        <dbReference type="Proteomes" id="UP001150569"/>
    </source>
</evidence>